<feature type="non-terminal residue" evidence="1">
    <location>
        <position position="106"/>
    </location>
</feature>
<dbReference type="Proteomes" id="UP001189429">
    <property type="component" value="Unassembled WGS sequence"/>
</dbReference>
<proteinExistence type="predicted"/>
<evidence type="ECO:0000313" key="1">
    <source>
        <dbReference type="EMBL" id="CAK0891291.1"/>
    </source>
</evidence>
<protein>
    <submittedName>
        <fullName evidence="1">Uncharacterized protein</fullName>
    </submittedName>
</protein>
<evidence type="ECO:0000313" key="2">
    <source>
        <dbReference type="Proteomes" id="UP001189429"/>
    </source>
</evidence>
<comment type="caution">
    <text evidence="1">The sequence shown here is derived from an EMBL/GenBank/DDBJ whole genome shotgun (WGS) entry which is preliminary data.</text>
</comment>
<organism evidence="1 2">
    <name type="scientific">Prorocentrum cordatum</name>
    <dbReference type="NCBI Taxonomy" id="2364126"/>
    <lineage>
        <taxon>Eukaryota</taxon>
        <taxon>Sar</taxon>
        <taxon>Alveolata</taxon>
        <taxon>Dinophyceae</taxon>
        <taxon>Prorocentrales</taxon>
        <taxon>Prorocentraceae</taxon>
        <taxon>Prorocentrum</taxon>
    </lineage>
</organism>
<reference evidence="1" key="1">
    <citation type="submission" date="2023-10" db="EMBL/GenBank/DDBJ databases">
        <authorList>
            <person name="Chen Y."/>
            <person name="Shah S."/>
            <person name="Dougan E. K."/>
            <person name="Thang M."/>
            <person name="Chan C."/>
        </authorList>
    </citation>
    <scope>NUCLEOTIDE SEQUENCE [LARGE SCALE GENOMIC DNA]</scope>
</reference>
<keyword evidence="2" id="KW-1185">Reference proteome</keyword>
<name>A0ABN9WWP3_9DINO</name>
<accession>A0ABN9WWP3</accession>
<dbReference type="EMBL" id="CAUYUJ010019454">
    <property type="protein sequence ID" value="CAK0891291.1"/>
    <property type="molecule type" value="Genomic_DNA"/>
</dbReference>
<gene>
    <name evidence="1" type="ORF">PCOR1329_LOCUS71275</name>
</gene>
<sequence>MITPRHRCLRRHVFTAMPCIGLRLRVLKVQAPARLQRRAYDDGMRPLRVAEMRLFVFPPHVVGNELTISQHAGHSASSRVLAMPRECPVERVGSESGAWSAWKLTQ</sequence>